<evidence type="ECO:0000256" key="1">
    <source>
        <dbReference type="SAM" id="SignalP"/>
    </source>
</evidence>
<gene>
    <name evidence="3" type="ORF">KE626_23530</name>
</gene>
<dbReference type="Gene3D" id="3.40.50.1820">
    <property type="entry name" value="alpha/beta hydrolase"/>
    <property type="match status" value="1"/>
</dbReference>
<evidence type="ECO:0000313" key="3">
    <source>
        <dbReference type="EMBL" id="MBS0030317.1"/>
    </source>
</evidence>
<sequence length="281" mass="30659">MKKLSFVTSLLFMAVNAFAQTAPCCHTDAVAEFATLTSREDFRMAHKDPLPYTYQGGIGTAVTFDAPDGTPAHGFLFKASMPSDQYIFVYQEWYGLNDYIKKQSEKLYTDLGGKVNVLAVDLYDQKIATNREDAAKLVQGVSGKRLKAIIQGAIGYAGKSAKIASVGWCFGGGLSLQSGLQEGAQNVGVVMYYGMPEKELTALRTLRAPVLAIFANRDKGITPAIVDEFEKNMKTAGKTLTVKRYDADHGFANPSNPIFDSVATEDAYGQTVRFLKTVFSH</sequence>
<dbReference type="SUPFAM" id="SSF53474">
    <property type="entry name" value="alpha/beta-Hydrolases"/>
    <property type="match status" value="1"/>
</dbReference>
<dbReference type="PANTHER" id="PTHR46623:SF6">
    <property type="entry name" value="ALPHA_BETA-HYDROLASES SUPERFAMILY PROTEIN"/>
    <property type="match status" value="1"/>
</dbReference>
<keyword evidence="1" id="KW-0732">Signal</keyword>
<dbReference type="Pfam" id="PF01738">
    <property type="entry name" value="DLH"/>
    <property type="match status" value="1"/>
</dbReference>
<proteinExistence type="predicted"/>
<dbReference type="InterPro" id="IPR051049">
    <property type="entry name" value="Dienelactone_hydrolase-like"/>
</dbReference>
<reference evidence="3 4" key="1">
    <citation type="submission" date="2021-04" db="EMBL/GenBank/DDBJ databases">
        <title>Chitinophaga sp. nov., isolated from the rhizosphere soil.</title>
        <authorList>
            <person name="He S."/>
        </authorList>
    </citation>
    <scope>NUCLEOTIDE SEQUENCE [LARGE SCALE GENOMIC DNA]</scope>
    <source>
        <strain evidence="3 4">2R12</strain>
    </source>
</reference>
<dbReference type="EMBL" id="JAGTXB010000013">
    <property type="protein sequence ID" value="MBS0030317.1"/>
    <property type="molecule type" value="Genomic_DNA"/>
</dbReference>
<dbReference type="PANTHER" id="PTHR46623">
    <property type="entry name" value="CARBOXYMETHYLENEBUTENOLIDASE-RELATED"/>
    <property type="match status" value="1"/>
</dbReference>
<protein>
    <submittedName>
        <fullName evidence="3">Dienelactone hydrolase family protein</fullName>
    </submittedName>
</protein>
<name>A0ABS5J6W9_9BACT</name>
<dbReference type="InterPro" id="IPR029058">
    <property type="entry name" value="AB_hydrolase_fold"/>
</dbReference>
<keyword evidence="4" id="KW-1185">Reference proteome</keyword>
<keyword evidence="3" id="KW-0378">Hydrolase</keyword>
<dbReference type="Proteomes" id="UP000676386">
    <property type="component" value="Unassembled WGS sequence"/>
</dbReference>
<comment type="caution">
    <text evidence="3">The sequence shown here is derived from an EMBL/GenBank/DDBJ whole genome shotgun (WGS) entry which is preliminary data.</text>
</comment>
<dbReference type="GO" id="GO:0016787">
    <property type="term" value="F:hydrolase activity"/>
    <property type="evidence" value="ECO:0007669"/>
    <property type="project" value="UniProtKB-KW"/>
</dbReference>
<feature type="signal peptide" evidence="1">
    <location>
        <begin position="1"/>
        <end position="19"/>
    </location>
</feature>
<dbReference type="RefSeq" id="WP_211975451.1">
    <property type="nucleotide sequence ID" value="NZ_CBFHAM010000004.1"/>
</dbReference>
<accession>A0ABS5J6W9</accession>
<evidence type="ECO:0000313" key="4">
    <source>
        <dbReference type="Proteomes" id="UP000676386"/>
    </source>
</evidence>
<organism evidence="3 4">
    <name type="scientific">Chitinophaga hostae</name>
    <dbReference type="NCBI Taxonomy" id="2831022"/>
    <lineage>
        <taxon>Bacteria</taxon>
        <taxon>Pseudomonadati</taxon>
        <taxon>Bacteroidota</taxon>
        <taxon>Chitinophagia</taxon>
        <taxon>Chitinophagales</taxon>
        <taxon>Chitinophagaceae</taxon>
        <taxon>Chitinophaga</taxon>
    </lineage>
</organism>
<dbReference type="InterPro" id="IPR002925">
    <property type="entry name" value="Dienelactn_hydro"/>
</dbReference>
<evidence type="ECO:0000259" key="2">
    <source>
        <dbReference type="Pfam" id="PF01738"/>
    </source>
</evidence>
<feature type="chain" id="PRO_5046111098" evidence="1">
    <location>
        <begin position="20"/>
        <end position="281"/>
    </location>
</feature>
<feature type="domain" description="Dienelactone hydrolase" evidence="2">
    <location>
        <begin position="79"/>
        <end position="278"/>
    </location>
</feature>